<keyword evidence="3" id="KW-1185">Reference proteome</keyword>
<dbReference type="AlphaFoldDB" id="A0AAV2IPK3"/>
<comment type="caution">
    <text evidence="2">The sequence shown here is derived from an EMBL/GenBank/DDBJ whole genome shotgun (WGS) entry which is preliminary data.</text>
</comment>
<organism evidence="2 3">
    <name type="scientific">Lymnaea stagnalis</name>
    <name type="common">Great pond snail</name>
    <name type="synonym">Helix stagnalis</name>
    <dbReference type="NCBI Taxonomy" id="6523"/>
    <lineage>
        <taxon>Eukaryota</taxon>
        <taxon>Metazoa</taxon>
        <taxon>Spiralia</taxon>
        <taxon>Lophotrochozoa</taxon>
        <taxon>Mollusca</taxon>
        <taxon>Gastropoda</taxon>
        <taxon>Heterobranchia</taxon>
        <taxon>Euthyneura</taxon>
        <taxon>Panpulmonata</taxon>
        <taxon>Hygrophila</taxon>
        <taxon>Lymnaeoidea</taxon>
        <taxon>Lymnaeidae</taxon>
        <taxon>Lymnaea</taxon>
    </lineage>
</organism>
<proteinExistence type="predicted"/>
<feature type="region of interest" description="Disordered" evidence="1">
    <location>
        <begin position="225"/>
        <end position="245"/>
    </location>
</feature>
<evidence type="ECO:0000313" key="3">
    <source>
        <dbReference type="Proteomes" id="UP001497497"/>
    </source>
</evidence>
<dbReference type="EMBL" id="CAXITT010001031">
    <property type="protein sequence ID" value="CAL1547647.1"/>
    <property type="molecule type" value="Genomic_DNA"/>
</dbReference>
<sequence length="245" mass="28788">MDEMNDYGQRLRLPSVKKSKMDLKYDIFLKRTVGVYLPECLRHVTEVRPSDPIDVIAHCLYKCVDNNHYRQEKVKYLKDLEKANIHLRQTRRTVLTRLQPIMDAAKQQENILRRLRIEEFNDILFVLQNSDDPIDDQLRSRLHFLANQFNAQKAIRDILSTRAKRLDQLQRSADLRKESYSLPRLDKDKKNFVVPDDGSTDDKYNVDWDALMKESSSTLQPLTMITENDDDENSVMSGNMRRDGA</sequence>
<dbReference type="Proteomes" id="UP001497497">
    <property type="component" value="Unassembled WGS sequence"/>
</dbReference>
<dbReference type="Gene3D" id="1.20.890.10">
    <property type="entry name" value="cAMP-dependent protein kinase regulatory subunit, dimerization-anchoring domain"/>
    <property type="match status" value="1"/>
</dbReference>
<gene>
    <name evidence="2" type="ORF">GSLYS_00020964001</name>
</gene>
<reference evidence="2 3" key="1">
    <citation type="submission" date="2024-04" db="EMBL/GenBank/DDBJ databases">
        <authorList>
            <consortium name="Genoscope - CEA"/>
            <person name="William W."/>
        </authorList>
    </citation>
    <scope>NUCLEOTIDE SEQUENCE [LARGE SCALE GENOMIC DNA]</scope>
</reference>
<protein>
    <submittedName>
        <fullName evidence="2">Uncharacterized protein</fullName>
    </submittedName>
</protein>
<evidence type="ECO:0000313" key="2">
    <source>
        <dbReference type="EMBL" id="CAL1547647.1"/>
    </source>
</evidence>
<dbReference type="CDD" id="cd22966">
    <property type="entry name" value="DD_DYDC-like"/>
    <property type="match status" value="1"/>
</dbReference>
<dbReference type="InterPro" id="IPR049630">
    <property type="entry name" value="DYDC-like_DD"/>
</dbReference>
<accession>A0AAV2IPK3</accession>
<name>A0AAV2IPK3_LYMST</name>
<evidence type="ECO:0000256" key="1">
    <source>
        <dbReference type="SAM" id="MobiDB-lite"/>
    </source>
</evidence>